<comment type="caution">
    <text evidence="2">The sequence shown here is derived from an EMBL/GenBank/DDBJ whole genome shotgun (WGS) entry which is preliminary data.</text>
</comment>
<keyword evidence="1" id="KW-0732">Signal</keyword>
<feature type="chain" id="PRO_5045920056" description="Lipoprotein" evidence="1">
    <location>
        <begin position="28"/>
        <end position="211"/>
    </location>
</feature>
<gene>
    <name evidence="2" type="ORF">QEH52_00170</name>
</gene>
<feature type="signal peptide" evidence="1">
    <location>
        <begin position="1"/>
        <end position="27"/>
    </location>
</feature>
<evidence type="ECO:0000256" key="1">
    <source>
        <dbReference type="SAM" id="SignalP"/>
    </source>
</evidence>
<evidence type="ECO:0000313" key="3">
    <source>
        <dbReference type="Proteomes" id="UP001225316"/>
    </source>
</evidence>
<evidence type="ECO:0008006" key="4">
    <source>
        <dbReference type="Google" id="ProtNLM"/>
    </source>
</evidence>
<dbReference type="EMBL" id="JARXHW010000001">
    <property type="protein sequence ID" value="MDQ8205908.1"/>
    <property type="molecule type" value="Genomic_DNA"/>
</dbReference>
<sequence length="211" mass="23837">MMKYPIRLGTLATVCAGFMINSMCSHASDARIGERRDSIERRLFASGGIVYRDDAIETTRRRGMPYVKYLEYLSGSSDVRIYFKTSDGRRPASSELEERRMSNGWDLHVVYVGGKSVIEVYKRSQGITEHEFNHLMALHAEGSFWKRVSQEEKAEEVSAFGFDMLRDDGQVRAKKIGADAVMFVDAEADVRLAQMNTSDLQEKAPVSVEGF</sequence>
<dbReference type="Proteomes" id="UP001225316">
    <property type="component" value="Unassembled WGS sequence"/>
</dbReference>
<accession>A0ABU1APD4</accession>
<dbReference type="RefSeq" id="WP_308947868.1">
    <property type="nucleotide sequence ID" value="NZ_JARXHW010000001.1"/>
</dbReference>
<keyword evidence="3" id="KW-1185">Reference proteome</keyword>
<proteinExistence type="predicted"/>
<protein>
    <recommendedName>
        <fullName evidence="4">Lipoprotein</fullName>
    </recommendedName>
</protein>
<reference evidence="2 3" key="1">
    <citation type="submission" date="2023-04" db="EMBL/GenBank/DDBJ databases">
        <title>A novel bacteria isolated from coastal sediment.</title>
        <authorList>
            <person name="Liu X.-J."/>
            <person name="Du Z.-J."/>
        </authorList>
    </citation>
    <scope>NUCLEOTIDE SEQUENCE [LARGE SCALE GENOMIC DNA]</scope>
    <source>
        <strain evidence="2 3">SDUM461003</strain>
    </source>
</reference>
<organism evidence="2 3">
    <name type="scientific">Thalassobacterium maritimum</name>
    <dbReference type="NCBI Taxonomy" id="3041265"/>
    <lineage>
        <taxon>Bacteria</taxon>
        <taxon>Pseudomonadati</taxon>
        <taxon>Verrucomicrobiota</taxon>
        <taxon>Opitutia</taxon>
        <taxon>Puniceicoccales</taxon>
        <taxon>Coraliomargaritaceae</taxon>
        <taxon>Thalassobacterium</taxon>
    </lineage>
</organism>
<name>A0ABU1APD4_9BACT</name>
<evidence type="ECO:0000313" key="2">
    <source>
        <dbReference type="EMBL" id="MDQ8205908.1"/>
    </source>
</evidence>